<name>A0A518EWT2_9BACT</name>
<dbReference type="SUPFAM" id="SSF52540">
    <property type="entry name" value="P-loop containing nucleoside triphosphate hydrolases"/>
    <property type="match status" value="1"/>
</dbReference>
<dbReference type="PANTHER" id="PTHR24220">
    <property type="entry name" value="IMPORT ATP-BINDING PROTEIN"/>
    <property type="match status" value="1"/>
</dbReference>
<dbReference type="GO" id="GO:0016887">
    <property type="term" value="F:ATP hydrolysis activity"/>
    <property type="evidence" value="ECO:0007669"/>
    <property type="project" value="InterPro"/>
</dbReference>
<dbReference type="AlphaFoldDB" id="A0A518EWT2"/>
<organism evidence="5 6">
    <name type="scientific">Saltatorellus ferox</name>
    <dbReference type="NCBI Taxonomy" id="2528018"/>
    <lineage>
        <taxon>Bacteria</taxon>
        <taxon>Pseudomonadati</taxon>
        <taxon>Planctomycetota</taxon>
        <taxon>Planctomycetia</taxon>
        <taxon>Planctomycetia incertae sedis</taxon>
        <taxon>Saltatorellus</taxon>
    </lineage>
</organism>
<dbReference type="Proteomes" id="UP000320390">
    <property type="component" value="Chromosome"/>
</dbReference>
<dbReference type="EMBL" id="CP036434">
    <property type="protein sequence ID" value="QDV08540.1"/>
    <property type="molecule type" value="Genomic_DNA"/>
</dbReference>
<keyword evidence="6" id="KW-1185">Reference proteome</keyword>
<sequence length="237" mass="25463">MSTDTALAAEIEDVVFQRRTGGDDAAPFELRVSSLRLHAGEAVACIGPSGSGKTTLVHLLAGILTPHAGEIRLAGARIDGLHESARRARRAREIGLVFQEFELLDYLDALDNILLPIRLGRGDLVAGAARARGLAHALGIAPLLRRVSARLSQGERQRVAIARALVTSPSLVLCDEPTGNLDPESAGSVLDLLLEQAREHEAALLMVTHDHTLLGRFDRVIDVRELARPARRGEAQP</sequence>
<dbReference type="GO" id="GO:0089705">
    <property type="term" value="P:protein localization to outer membrane"/>
    <property type="evidence" value="ECO:0007669"/>
    <property type="project" value="TreeGrafter"/>
</dbReference>
<evidence type="ECO:0000256" key="3">
    <source>
        <dbReference type="ARBA" id="ARBA00022840"/>
    </source>
</evidence>
<gene>
    <name evidence="5" type="primary">yxdL_2</name>
    <name evidence="5" type="ORF">Poly30_40880</name>
</gene>
<comment type="similarity">
    <text evidence="1">Belongs to the ABC transporter superfamily.</text>
</comment>
<dbReference type="GO" id="GO:0044874">
    <property type="term" value="P:lipoprotein localization to outer membrane"/>
    <property type="evidence" value="ECO:0007669"/>
    <property type="project" value="TreeGrafter"/>
</dbReference>
<dbReference type="InterPro" id="IPR027417">
    <property type="entry name" value="P-loop_NTPase"/>
</dbReference>
<proteinExistence type="inferred from homology"/>
<dbReference type="InterPro" id="IPR003439">
    <property type="entry name" value="ABC_transporter-like_ATP-bd"/>
</dbReference>
<reference evidence="5 6" key="1">
    <citation type="submission" date="2019-02" db="EMBL/GenBank/DDBJ databases">
        <title>Deep-cultivation of Planctomycetes and their phenomic and genomic characterization uncovers novel biology.</title>
        <authorList>
            <person name="Wiegand S."/>
            <person name="Jogler M."/>
            <person name="Boedeker C."/>
            <person name="Pinto D."/>
            <person name="Vollmers J."/>
            <person name="Rivas-Marin E."/>
            <person name="Kohn T."/>
            <person name="Peeters S.H."/>
            <person name="Heuer A."/>
            <person name="Rast P."/>
            <person name="Oberbeckmann S."/>
            <person name="Bunk B."/>
            <person name="Jeske O."/>
            <person name="Meyerdierks A."/>
            <person name="Storesund J.E."/>
            <person name="Kallscheuer N."/>
            <person name="Luecker S."/>
            <person name="Lage O.M."/>
            <person name="Pohl T."/>
            <person name="Merkel B.J."/>
            <person name="Hornburger P."/>
            <person name="Mueller R.-W."/>
            <person name="Bruemmer F."/>
            <person name="Labrenz M."/>
            <person name="Spormann A.M."/>
            <person name="Op den Camp H."/>
            <person name="Overmann J."/>
            <person name="Amann R."/>
            <person name="Jetten M.S.M."/>
            <person name="Mascher T."/>
            <person name="Medema M.H."/>
            <person name="Devos D.P."/>
            <person name="Kaster A.-K."/>
            <person name="Ovreas L."/>
            <person name="Rohde M."/>
            <person name="Galperin M.Y."/>
            <person name="Jogler C."/>
        </authorList>
    </citation>
    <scope>NUCLEOTIDE SEQUENCE [LARGE SCALE GENOMIC DNA]</scope>
    <source>
        <strain evidence="5 6">Poly30</strain>
    </source>
</reference>
<dbReference type="RefSeq" id="WP_419190409.1">
    <property type="nucleotide sequence ID" value="NZ_CP036434.1"/>
</dbReference>
<dbReference type="PROSITE" id="PS50893">
    <property type="entry name" value="ABC_TRANSPORTER_2"/>
    <property type="match status" value="1"/>
</dbReference>
<dbReference type="Pfam" id="PF00005">
    <property type="entry name" value="ABC_tran"/>
    <property type="match status" value="1"/>
</dbReference>
<dbReference type="InterPro" id="IPR003593">
    <property type="entry name" value="AAA+_ATPase"/>
</dbReference>
<dbReference type="GO" id="GO:0005524">
    <property type="term" value="F:ATP binding"/>
    <property type="evidence" value="ECO:0007669"/>
    <property type="project" value="UniProtKB-KW"/>
</dbReference>
<keyword evidence="2" id="KW-0547">Nucleotide-binding</keyword>
<feature type="domain" description="ABC transporter" evidence="4">
    <location>
        <begin position="9"/>
        <end position="237"/>
    </location>
</feature>
<keyword evidence="3 5" id="KW-0067">ATP-binding</keyword>
<evidence type="ECO:0000256" key="2">
    <source>
        <dbReference type="ARBA" id="ARBA00022741"/>
    </source>
</evidence>
<accession>A0A518EWT2</accession>
<dbReference type="GO" id="GO:0022857">
    <property type="term" value="F:transmembrane transporter activity"/>
    <property type="evidence" value="ECO:0007669"/>
    <property type="project" value="TreeGrafter"/>
</dbReference>
<protein>
    <submittedName>
        <fullName evidence="5">ABC transporter ATP-binding protein YxdL</fullName>
    </submittedName>
</protein>
<dbReference type="PANTHER" id="PTHR24220:SF689">
    <property type="entry name" value="LIPOPROTEIN-RELEASING SYSTEM ATP-BINDING PROTEIN LOLD"/>
    <property type="match status" value="1"/>
</dbReference>
<evidence type="ECO:0000259" key="4">
    <source>
        <dbReference type="PROSITE" id="PS50893"/>
    </source>
</evidence>
<dbReference type="GO" id="GO:0005886">
    <property type="term" value="C:plasma membrane"/>
    <property type="evidence" value="ECO:0007669"/>
    <property type="project" value="TreeGrafter"/>
</dbReference>
<evidence type="ECO:0000313" key="5">
    <source>
        <dbReference type="EMBL" id="QDV08540.1"/>
    </source>
</evidence>
<dbReference type="Gene3D" id="3.40.50.300">
    <property type="entry name" value="P-loop containing nucleotide triphosphate hydrolases"/>
    <property type="match status" value="1"/>
</dbReference>
<dbReference type="PROSITE" id="PS00211">
    <property type="entry name" value="ABC_TRANSPORTER_1"/>
    <property type="match status" value="1"/>
</dbReference>
<evidence type="ECO:0000256" key="1">
    <source>
        <dbReference type="ARBA" id="ARBA00005417"/>
    </source>
</evidence>
<dbReference type="SMART" id="SM00382">
    <property type="entry name" value="AAA"/>
    <property type="match status" value="1"/>
</dbReference>
<dbReference type="InterPro" id="IPR017871">
    <property type="entry name" value="ABC_transporter-like_CS"/>
</dbReference>
<evidence type="ECO:0000313" key="6">
    <source>
        <dbReference type="Proteomes" id="UP000320390"/>
    </source>
</evidence>
<dbReference type="InterPro" id="IPR015854">
    <property type="entry name" value="ABC_transpr_LolD-like"/>
</dbReference>